<dbReference type="EC" id="1.6.5.-" evidence="6"/>
<feature type="domain" description="Flavodoxin-like fold" evidence="7">
    <location>
        <begin position="3"/>
        <end position="198"/>
    </location>
</feature>
<evidence type="ECO:0000256" key="5">
    <source>
        <dbReference type="ARBA" id="ARBA00048542"/>
    </source>
</evidence>
<comment type="catalytic activity">
    <reaction evidence="5">
        <text>N,N-dimethyl-1,4-phenylenediamine + anthranilate + 2 NAD(+) = 2-(4-dimethylaminophenyl)diazenylbenzoate + 2 NADH + 2 H(+)</text>
        <dbReference type="Rhea" id="RHEA:55872"/>
        <dbReference type="ChEBI" id="CHEBI:15378"/>
        <dbReference type="ChEBI" id="CHEBI:15783"/>
        <dbReference type="ChEBI" id="CHEBI:16567"/>
        <dbReference type="ChEBI" id="CHEBI:57540"/>
        <dbReference type="ChEBI" id="CHEBI:57945"/>
        <dbReference type="ChEBI" id="CHEBI:71579"/>
        <dbReference type="EC" id="1.7.1.17"/>
    </reaction>
    <physiologicalReaction direction="right-to-left" evidence="5">
        <dbReference type="Rhea" id="RHEA:55874"/>
    </physiologicalReaction>
</comment>
<dbReference type="InterPro" id="IPR029039">
    <property type="entry name" value="Flavoprotein-like_sf"/>
</dbReference>
<name>A0AA97AML1_9CYAN</name>
<proteinExistence type="inferred from homology"/>
<evidence type="ECO:0000256" key="1">
    <source>
        <dbReference type="ARBA" id="ARBA00022630"/>
    </source>
</evidence>
<evidence type="ECO:0000259" key="7">
    <source>
        <dbReference type="Pfam" id="PF02525"/>
    </source>
</evidence>
<dbReference type="PANTHER" id="PTHR43741:SF4">
    <property type="entry name" value="FMN-DEPENDENT NADH:QUINONE OXIDOREDUCTASE"/>
    <property type="match status" value="1"/>
</dbReference>
<dbReference type="RefSeq" id="WP_316431988.1">
    <property type="nucleotide sequence ID" value="NZ_CP053586.1"/>
</dbReference>
<feature type="binding site" evidence="6">
    <location>
        <begin position="16"/>
        <end position="18"/>
    </location>
    <ligand>
        <name>FMN</name>
        <dbReference type="ChEBI" id="CHEBI:58210"/>
    </ligand>
</feature>
<evidence type="ECO:0000256" key="3">
    <source>
        <dbReference type="ARBA" id="ARBA00023002"/>
    </source>
</evidence>
<gene>
    <name evidence="6" type="primary">azoR</name>
    <name evidence="8" type="ORF">HJG54_25250</name>
</gene>
<comment type="caution">
    <text evidence="6">Lacks conserved residue(s) required for the propagation of feature annotation.</text>
</comment>
<dbReference type="EC" id="1.7.1.17" evidence="6"/>
<dbReference type="GO" id="GO:0016652">
    <property type="term" value="F:oxidoreductase activity, acting on NAD(P)H as acceptor"/>
    <property type="evidence" value="ECO:0007669"/>
    <property type="project" value="UniProtKB-UniRule"/>
</dbReference>
<dbReference type="AlphaFoldDB" id="A0AA97AML1"/>
<keyword evidence="1 6" id="KW-0285">Flavoprotein</keyword>
<dbReference type="GO" id="GO:0010181">
    <property type="term" value="F:FMN binding"/>
    <property type="evidence" value="ECO:0007669"/>
    <property type="project" value="UniProtKB-UniRule"/>
</dbReference>
<keyword evidence="4 6" id="KW-0520">NAD</keyword>
<dbReference type="EMBL" id="CP053586">
    <property type="protein sequence ID" value="WNZ25817.1"/>
    <property type="molecule type" value="Genomic_DNA"/>
</dbReference>
<protein>
    <recommendedName>
        <fullName evidence="6">FMN dependent NADH:quinone oxidoreductase</fullName>
        <ecNumber evidence="6">1.6.5.-</ecNumber>
    </recommendedName>
    <alternativeName>
        <fullName evidence="6">Azo-dye reductase</fullName>
    </alternativeName>
    <alternativeName>
        <fullName evidence="6">FMN-dependent NADH-azo compound oxidoreductase</fullName>
    </alternativeName>
    <alternativeName>
        <fullName evidence="6">FMN-dependent NADH-azoreductase</fullName>
        <ecNumber evidence="6">1.7.1.17</ecNumber>
    </alternativeName>
</protein>
<keyword evidence="2 6" id="KW-0288">FMN</keyword>
<comment type="function">
    <text evidence="6">Quinone reductase that provides resistance to thiol-specific stress caused by electrophilic quinones.</text>
</comment>
<organism evidence="8">
    <name type="scientific">Leptolyngbya sp. NK1-12</name>
    <dbReference type="NCBI Taxonomy" id="2547451"/>
    <lineage>
        <taxon>Bacteria</taxon>
        <taxon>Bacillati</taxon>
        <taxon>Cyanobacteriota</taxon>
        <taxon>Cyanophyceae</taxon>
        <taxon>Leptolyngbyales</taxon>
        <taxon>Leptolyngbyaceae</taxon>
        <taxon>Leptolyngbya group</taxon>
        <taxon>Leptolyngbya</taxon>
    </lineage>
</organism>
<evidence type="ECO:0000256" key="4">
    <source>
        <dbReference type="ARBA" id="ARBA00023027"/>
    </source>
</evidence>
<dbReference type="PANTHER" id="PTHR43741">
    <property type="entry name" value="FMN-DEPENDENT NADH-AZOREDUCTASE 1"/>
    <property type="match status" value="1"/>
</dbReference>
<evidence type="ECO:0000256" key="6">
    <source>
        <dbReference type="HAMAP-Rule" id="MF_01216"/>
    </source>
</evidence>
<dbReference type="SUPFAM" id="SSF52218">
    <property type="entry name" value="Flavoproteins"/>
    <property type="match status" value="1"/>
</dbReference>
<comment type="function">
    <text evidence="6">Also exhibits azoreductase activity. Catalyzes the reductive cleavage of the azo bond in aromatic azo compounds to the corresponding amines.</text>
</comment>
<sequence length="204" mass="23018">MTHVLHIDTSPRLDRSHSRLLAREFLEQWKTNHPNATITHRDLARQPIPYINDTWVSAKFTSADQYTPELAAAIALSDELIDEFLSADRYVLSTPMYNFGIPAVLKSYIDYIVRPKRTFAATEAGFKGLVTNKKMVLVQTRGSDFRPGSVYDAVNFQEPYLKTVFGFIGITDIEAIAANGLNTHLREQELATAQTALQRLSATW</sequence>
<comment type="subunit">
    <text evidence="6">Homodimer.</text>
</comment>
<dbReference type="InterPro" id="IPR050104">
    <property type="entry name" value="FMN-dep_NADH:Q_OxRdtase_AzoR1"/>
</dbReference>
<dbReference type="InterPro" id="IPR003680">
    <property type="entry name" value="Flavodoxin_fold"/>
</dbReference>
<comment type="cofactor">
    <cofactor evidence="6">
        <name>FMN</name>
        <dbReference type="ChEBI" id="CHEBI:58210"/>
    </cofactor>
    <text evidence="6">Binds 1 FMN per subunit.</text>
</comment>
<dbReference type="Gene3D" id="3.40.50.360">
    <property type="match status" value="1"/>
</dbReference>
<feature type="binding site" evidence="6">
    <location>
        <begin position="96"/>
        <end position="99"/>
    </location>
    <ligand>
        <name>FMN</name>
        <dbReference type="ChEBI" id="CHEBI:58210"/>
    </ligand>
</feature>
<dbReference type="GO" id="GO:0016655">
    <property type="term" value="F:oxidoreductase activity, acting on NAD(P)H, quinone or similar compound as acceptor"/>
    <property type="evidence" value="ECO:0007669"/>
    <property type="project" value="InterPro"/>
</dbReference>
<keyword evidence="3 6" id="KW-0560">Oxidoreductase</keyword>
<dbReference type="InterPro" id="IPR023048">
    <property type="entry name" value="NADH:quinone_OxRdtase_FMN_depd"/>
</dbReference>
<dbReference type="HAMAP" id="MF_01216">
    <property type="entry name" value="Azoreductase_type1"/>
    <property type="match status" value="1"/>
</dbReference>
<evidence type="ECO:0000256" key="2">
    <source>
        <dbReference type="ARBA" id="ARBA00022643"/>
    </source>
</evidence>
<accession>A0AA97AML1</accession>
<comment type="catalytic activity">
    <reaction evidence="6">
        <text>2 a quinone + NADH + H(+) = 2 a 1,4-benzosemiquinone + NAD(+)</text>
        <dbReference type="Rhea" id="RHEA:65952"/>
        <dbReference type="ChEBI" id="CHEBI:15378"/>
        <dbReference type="ChEBI" id="CHEBI:57540"/>
        <dbReference type="ChEBI" id="CHEBI:57945"/>
        <dbReference type="ChEBI" id="CHEBI:132124"/>
        <dbReference type="ChEBI" id="CHEBI:134225"/>
    </reaction>
</comment>
<feature type="binding site" evidence="6">
    <location>
        <position position="10"/>
    </location>
    <ligand>
        <name>FMN</name>
        <dbReference type="ChEBI" id="CHEBI:58210"/>
    </ligand>
</feature>
<dbReference type="GO" id="GO:0009055">
    <property type="term" value="F:electron transfer activity"/>
    <property type="evidence" value="ECO:0007669"/>
    <property type="project" value="UniProtKB-UniRule"/>
</dbReference>
<reference evidence="8" key="1">
    <citation type="submission" date="2020-05" db="EMBL/GenBank/DDBJ databases">
        <authorList>
            <person name="Zhu T."/>
            <person name="Keshari N."/>
            <person name="Lu X."/>
        </authorList>
    </citation>
    <scope>NUCLEOTIDE SEQUENCE</scope>
    <source>
        <strain evidence="8">NK1-12</strain>
    </source>
</reference>
<comment type="similarity">
    <text evidence="6">Belongs to the azoreductase type 1 family.</text>
</comment>
<dbReference type="Pfam" id="PF02525">
    <property type="entry name" value="Flavodoxin_2"/>
    <property type="match status" value="1"/>
</dbReference>
<evidence type="ECO:0000313" key="8">
    <source>
        <dbReference type="EMBL" id="WNZ25817.1"/>
    </source>
</evidence>